<keyword evidence="2" id="KW-1185">Reference proteome</keyword>
<dbReference type="WBParaSite" id="PTRK_0001064200.1">
    <property type="protein sequence ID" value="PTRK_0001064200.1"/>
    <property type="gene ID" value="PTRK_0001064200"/>
</dbReference>
<protein>
    <submittedName>
        <fullName evidence="3">Uncharacterized protein</fullName>
    </submittedName>
</protein>
<reference evidence="3" key="1">
    <citation type="submission" date="2017-02" db="UniProtKB">
        <authorList>
            <consortium name="WormBaseParasite"/>
        </authorList>
    </citation>
    <scope>IDENTIFICATION</scope>
</reference>
<dbReference type="AlphaFoldDB" id="A0A0N4ZQ38"/>
<organism evidence="2 3">
    <name type="scientific">Parastrongyloides trichosuri</name>
    <name type="common">Possum-specific nematode worm</name>
    <dbReference type="NCBI Taxonomy" id="131310"/>
    <lineage>
        <taxon>Eukaryota</taxon>
        <taxon>Metazoa</taxon>
        <taxon>Ecdysozoa</taxon>
        <taxon>Nematoda</taxon>
        <taxon>Chromadorea</taxon>
        <taxon>Rhabditida</taxon>
        <taxon>Tylenchina</taxon>
        <taxon>Panagrolaimomorpha</taxon>
        <taxon>Strongyloidoidea</taxon>
        <taxon>Strongyloididae</taxon>
        <taxon>Parastrongyloides</taxon>
    </lineage>
</organism>
<feature type="signal peptide" evidence="1">
    <location>
        <begin position="1"/>
        <end position="28"/>
    </location>
</feature>
<keyword evidence="1" id="KW-0732">Signal</keyword>
<name>A0A0N4ZQ38_PARTI</name>
<dbReference type="Proteomes" id="UP000038045">
    <property type="component" value="Unplaced"/>
</dbReference>
<sequence>MKLVFDRILMKYLLFLFVLLFKIEWIQGQDDEIELPPWKYDRVASNGTPIQLPSWEKRKDAPNGTEIQLPSWGQHKEAVDENDLSNIQVHLHSHDDDWDAQISFPTRKNEEHNKVKDNNKVKKIKKYIQLLSLYSYIKGRKDCSGEYNSYLMYKLYDRLKEYVKMEKIPIDLTLFKERIDQYKAFEINDEYEQKIVKIIFGGKILTK</sequence>
<evidence type="ECO:0000256" key="1">
    <source>
        <dbReference type="SAM" id="SignalP"/>
    </source>
</evidence>
<accession>A0A0N4ZQ38</accession>
<evidence type="ECO:0000313" key="3">
    <source>
        <dbReference type="WBParaSite" id="PTRK_0001064200.1"/>
    </source>
</evidence>
<feature type="chain" id="PRO_5005892170" evidence="1">
    <location>
        <begin position="29"/>
        <end position="207"/>
    </location>
</feature>
<proteinExistence type="predicted"/>
<evidence type="ECO:0000313" key="2">
    <source>
        <dbReference type="Proteomes" id="UP000038045"/>
    </source>
</evidence>